<comment type="caution">
    <text evidence="4">The sequence shown here is derived from an EMBL/GenBank/DDBJ whole genome shotgun (WGS) entry which is preliminary data.</text>
</comment>
<name>A0A3L7AZZ2_9MICO</name>
<keyword evidence="1" id="KW-0328">Glycosyltransferase</keyword>
<reference evidence="4 5" key="1">
    <citation type="submission" date="2018-10" db="EMBL/GenBank/DDBJ databases">
        <authorList>
            <person name="Li J."/>
        </authorList>
    </citation>
    <scope>NUCLEOTIDE SEQUENCE [LARGE SCALE GENOMIC DNA]</scope>
    <source>
        <strain evidence="4 5">JCM 11654</strain>
    </source>
</reference>
<dbReference type="InterPro" id="IPR023296">
    <property type="entry name" value="Glyco_hydro_beta-prop_sf"/>
</dbReference>
<dbReference type="OrthoDB" id="9776657at2"/>
<dbReference type="PANTHER" id="PTHR34106">
    <property type="entry name" value="GLYCOSIDASE"/>
    <property type="match status" value="1"/>
</dbReference>
<dbReference type="Pfam" id="PF04041">
    <property type="entry name" value="Glyco_hydro_130"/>
    <property type="match status" value="1"/>
</dbReference>
<keyword evidence="4" id="KW-0378">Hydrolase</keyword>
<sequence>MTISRSNAPEIPYVLDRIGVLMRPEPGNPLEVEGVLNPATAWGTDGELYLFPRLVSAGNVSRVGRARIVLDEGGAPVGVERLTPVLEADRGWEHGSNHGGVEDPRITHIPQINTHVMTYVAFGPTGPRPALAVSADGERWTRLGPILFAYEDNLDTDLNLFPNKDVVFFPEVVPDPHGVPSIAMLHRPMWDFSFVRPDEAPPLPAGTTDDRASVWISYVPLADVERDIRALTRPGGHRFVAGSEFDWEALKIGAGPAPLRVPEGWLVLHHGVTGTVVGGAFVPQDNVHYVAGALLLDDKDPSRLLSRTAEPLLVPETAEETSGTVANVVFPTAIEKIGERTFVFYGMADSMIGVAELRRTTA</sequence>
<keyword evidence="4" id="KW-0326">Glycosidase</keyword>
<comment type="similarity">
    <text evidence="3">Belongs to the glycosyl hydrolase 130 family.</text>
</comment>
<evidence type="ECO:0000313" key="5">
    <source>
        <dbReference type="Proteomes" id="UP000269438"/>
    </source>
</evidence>
<dbReference type="PANTHER" id="PTHR34106:SF5">
    <property type="entry name" value="GLYCOSIDASE"/>
    <property type="match status" value="1"/>
</dbReference>
<dbReference type="InterPro" id="IPR007184">
    <property type="entry name" value="Mannoside_phosphorylase"/>
</dbReference>
<evidence type="ECO:0000256" key="3">
    <source>
        <dbReference type="ARBA" id="ARBA00024356"/>
    </source>
</evidence>
<organism evidence="4 5">
    <name type="scientific">Mycetocola lacteus</name>
    <dbReference type="NCBI Taxonomy" id="76637"/>
    <lineage>
        <taxon>Bacteria</taxon>
        <taxon>Bacillati</taxon>
        <taxon>Actinomycetota</taxon>
        <taxon>Actinomycetes</taxon>
        <taxon>Micrococcales</taxon>
        <taxon>Microbacteriaceae</taxon>
        <taxon>Mycetocola</taxon>
    </lineage>
</organism>
<dbReference type="SUPFAM" id="SSF75005">
    <property type="entry name" value="Arabinanase/levansucrase/invertase"/>
    <property type="match status" value="1"/>
</dbReference>
<dbReference type="GO" id="GO:0016757">
    <property type="term" value="F:glycosyltransferase activity"/>
    <property type="evidence" value="ECO:0007669"/>
    <property type="project" value="UniProtKB-KW"/>
</dbReference>
<evidence type="ECO:0000256" key="2">
    <source>
        <dbReference type="ARBA" id="ARBA00022679"/>
    </source>
</evidence>
<evidence type="ECO:0000313" key="4">
    <source>
        <dbReference type="EMBL" id="RLP84782.1"/>
    </source>
</evidence>
<gene>
    <name evidence="4" type="ORF">D9V34_01945</name>
</gene>
<dbReference type="Proteomes" id="UP000269438">
    <property type="component" value="Unassembled WGS sequence"/>
</dbReference>
<keyword evidence="2" id="KW-0808">Transferase</keyword>
<dbReference type="AlphaFoldDB" id="A0A3L7AZZ2"/>
<proteinExistence type="inferred from homology"/>
<evidence type="ECO:0000256" key="1">
    <source>
        <dbReference type="ARBA" id="ARBA00022676"/>
    </source>
</evidence>
<keyword evidence="5" id="KW-1185">Reference proteome</keyword>
<dbReference type="Gene3D" id="2.115.10.20">
    <property type="entry name" value="Glycosyl hydrolase domain, family 43"/>
    <property type="match status" value="1"/>
</dbReference>
<dbReference type="EMBL" id="RCUY01000001">
    <property type="protein sequence ID" value="RLP84782.1"/>
    <property type="molecule type" value="Genomic_DNA"/>
</dbReference>
<protein>
    <submittedName>
        <fullName evidence="4">Glycosidase</fullName>
    </submittedName>
</protein>
<dbReference type="GO" id="GO:0016798">
    <property type="term" value="F:hydrolase activity, acting on glycosyl bonds"/>
    <property type="evidence" value="ECO:0007669"/>
    <property type="project" value="UniProtKB-KW"/>
</dbReference>
<dbReference type="RefSeq" id="WP_121687252.1">
    <property type="nucleotide sequence ID" value="NZ_RCUY01000001.1"/>
</dbReference>
<accession>A0A3L7AZZ2</accession>